<dbReference type="EMBL" id="JABFDN010000003">
    <property type="protein sequence ID" value="NPU65719.1"/>
    <property type="molecule type" value="Genomic_DNA"/>
</dbReference>
<dbReference type="RefSeq" id="WP_172110807.1">
    <property type="nucleotide sequence ID" value="NZ_JABFDM010000001.1"/>
</dbReference>
<dbReference type="Proteomes" id="UP000886476">
    <property type="component" value="Unassembled WGS sequence"/>
</dbReference>
<evidence type="ECO:0000256" key="12">
    <source>
        <dbReference type="RuleBase" id="RU366068"/>
    </source>
</evidence>
<evidence type="ECO:0000256" key="2">
    <source>
        <dbReference type="ARBA" id="ARBA00002819"/>
    </source>
</evidence>
<accession>A0ABX2CBY2</accession>
<dbReference type="InterPro" id="IPR040156">
    <property type="entry name" value="ETF-QO"/>
</dbReference>
<evidence type="ECO:0000256" key="4">
    <source>
        <dbReference type="ARBA" id="ARBA00022630"/>
    </source>
</evidence>
<feature type="region of interest" description="Disordered" evidence="13">
    <location>
        <begin position="429"/>
        <end position="448"/>
    </location>
</feature>
<protein>
    <recommendedName>
        <fullName evidence="12">Electron transfer flavoprotein-ubiquinone oxidoreductase</fullName>
        <shortName evidence="12">ETF-QO</shortName>
        <ecNumber evidence="12">1.5.5.1</ecNumber>
    </recommendedName>
</protein>
<organism evidence="15 16">
    <name type="scientific">Bradyrhizobium aeschynomenes</name>
    <dbReference type="NCBI Taxonomy" id="2734909"/>
    <lineage>
        <taxon>Bacteria</taxon>
        <taxon>Pseudomonadati</taxon>
        <taxon>Pseudomonadota</taxon>
        <taxon>Alphaproteobacteria</taxon>
        <taxon>Hyphomicrobiales</taxon>
        <taxon>Nitrobacteraceae</taxon>
        <taxon>Bradyrhizobium</taxon>
    </lineage>
</organism>
<evidence type="ECO:0000256" key="8">
    <source>
        <dbReference type="ARBA" id="ARBA00023002"/>
    </source>
</evidence>
<dbReference type="InterPro" id="IPR049398">
    <property type="entry name" value="ETF-QO/FixC_UQ-bd"/>
</dbReference>
<dbReference type="EC" id="1.5.5.1" evidence="12"/>
<dbReference type="PANTHER" id="PTHR10617:SF107">
    <property type="entry name" value="ELECTRON TRANSFER FLAVOPROTEIN-UBIQUINONE OXIDOREDUCTASE, MITOCHONDRIAL"/>
    <property type="match status" value="1"/>
</dbReference>
<evidence type="ECO:0000256" key="10">
    <source>
        <dbReference type="ARBA" id="ARBA00023014"/>
    </source>
</evidence>
<evidence type="ECO:0000256" key="9">
    <source>
        <dbReference type="ARBA" id="ARBA00023004"/>
    </source>
</evidence>
<evidence type="ECO:0000256" key="7">
    <source>
        <dbReference type="ARBA" id="ARBA00022982"/>
    </source>
</evidence>
<comment type="function">
    <text evidence="2 12">Accepts electrons from ETF and reduces ubiquinone.</text>
</comment>
<comment type="cofactor">
    <cofactor evidence="12">
        <name>[4Fe-4S] cluster</name>
        <dbReference type="ChEBI" id="CHEBI:49883"/>
    </cofactor>
    <text evidence="12">Binds 1 [4Fe-4S] cluster.</text>
</comment>
<evidence type="ECO:0000256" key="11">
    <source>
        <dbReference type="ARBA" id="ARBA00023075"/>
    </source>
</evidence>
<dbReference type="Gene3D" id="3.30.9.90">
    <property type="match status" value="1"/>
</dbReference>
<dbReference type="Gene3D" id="3.30.70.20">
    <property type="match status" value="1"/>
</dbReference>
<dbReference type="Pfam" id="PF13450">
    <property type="entry name" value="NAD_binding_8"/>
    <property type="match status" value="1"/>
</dbReference>
<name>A0ABX2CBY2_9BRAD</name>
<keyword evidence="3 12" id="KW-0813">Transport</keyword>
<dbReference type="SUPFAM" id="SSF54862">
    <property type="entry name" value="4Fe-4S ferredoxins"/>
    <property type="match status" value="1"/>
</dbReference>
<dbReference type="Gene3D" id="3.50.50.60">
    <property type="entry name" value="FAD/NAD(P)-binding domain"/>
    <property type="match status" value="1"/>
</dbReference>
<dbReference type="InterPro" id="IPR007859">
    <property type="entry name" value="ETF-QO/FixX_C"/>
</dbReference>
<dbReference type="InterPro" id="IPR036188">
    <property type="entry name" value="FAD/NAD-bd_sf"/>
</dbReference>
<evidence type="ECO:0000256" key="3">
    <source>
        <dbReference type="ARBA" id="ARBA00022448"/>
    </source>
</evidence>
<evidence type="ECO:0000256" key="1">
    <source>
        <dbReference type="ARBA" id="ARBA00001974"/>
    </source>
</evidence>
<evidence type="ECO:0000313" key="16">
    <source>
        <dbReference type="Proteomes" id="UP000886476"/>
    </source>
</evidence>
<comment type="cofactor">
    <cofactor evidence="1 12">
        <name>FAD</name>
        <dbReference type="ChEBI" id="CHEBI:57692"/>
    </cofactor>
</comment>
<keyword evidence="11 12" id="KW-0830">Ubiquinone</keyword>
<keyword evidence="10 12" id="KW-0411">Iron-sulfur</keyword>
<evidence type="ECO:0000259" key="14">
    <source>
        <dbReference type="PROSITE" id="PS51379"/>
    </source>
</evidence>
<dbReference type="SUPFAM" id="SSF51905">
    <property type="entry name" value="FAD/NAD(P)-binding domain"/>
    <property type="match status" value="1"/>
</dbReference>
<evidence type="ECO:0000256" key="5">
    <source>
        <dbReference type="ARBA" id="ARBA00022723"/>
    </source>
</evidence>
<gene>
    <name evidence="15" type="ORF">HL667_12005</name>
</gene>
<dbReference type="PANTHER" id="PTHR10617">
    <property type="entry name" value="ELECTRON TRANSFER FLAVOPROTEIN-UBIQUINONE OXIDOREDUCTASE"/>
    <property type="match status" value="1"/>
</dbReference>
<keyword evidence="16" id="KW-1185">Reference proteome</keyword>
<keyword evidence="5 12" id="KW-0479">Metal-binding</keyword>
<keyword evidence="8 12" id="KW-0560">Oxidoreductase</keyword>
<feature type="domain" description="4Fe-4S ferredoxin-type" evidence="14">
    <location>
        <begin position="512"/>
        <end position="541"/>
    </location>
</feature>
<dbReference type="PROSITE" id="PS51379">
    <property type="entry name" value="4FE4S_FER_2"/>
    <property type="match status" value="1"/>
</dbReference>
<comment type="catalytic activity">
    <reaction evidence="12">
        <text>a ubiquinone + reduced [electron-transfer flavoprotein] = a ubiquinol + oxidized [electron-transfer flavoprotein] + H(+)</text>
        <dbReference type="Rhea" id="RHEA:24052"/>
        <dbReference type="Rhea" id="RHEA-COMP:9565"/>
        <dbReference type="Rhea" id="RHEA-COMP:9566"/>
        <dbReference type="Rhea" id="RHEA-COMP:10685"/>
        <dbReference type="Rhea" id="RHEA-COMP:10686"/>
        <dbReference type="ChEBI" id="CHEBI:15378"/>
        <dbReference type="ChEBI" id="CHEBI:16389"/>
        <dbReference type="ChEBI" id="CHEBI:17976"/>
        <dbReference type="ChEBI" id="CHEBI:57692"/>
        <dbReference type="ChEBI" id="CHEBI:58307"/>
        <dbReference type="EC" id="1.5.5.1"/>
    </reaction>
</comment>
<reference evidence="15" key="1">
    <citation type="submission" date="2020-05" db="EMBL/GenBank/DDBJ databases">
        <title>Nod-independent and nitrogen-fixing Bradyrhizobium aeschynomene sp. nov. isolated from nodules of Aeschynomene indica.</title>
        <authorList>
            <person name="Zhang Z."/>
        </authorList>
    </citation>
    <scope>NUCLEOTIDE SEQUENCE</scope>
    <source>
        <strain evidence="15">83012</strain>
    </source>
</reference>
<dbReference type="Pfam" id="PF05187">
    <property type="entry name" value="Fer4_ETF_QO"/>
    <property type="match status" value="1"/>
</dbReference>
<keyword evidence="7 12" id="KW-0249">Electron transport</keyword>
<keyword evidence="6 12" id="KW-0274">FAD</keyword>
<keyword evidence="9 12" id="KW-0408">Iron</keyword>
<dbReference type="Pfam" id="PF21162">
    <property type="entry name" value="ETFQO_UQ-bd"/>
    <property type="match status" value="1"/>
</dbReference>
<dbReference type="PRINTS" id="PR00420">
    <property type="entry name" value="RNGMNOXGNASE"/>
</dbReference>
<comment type="caution">
    <text evidence="15">The sequence shown here is derived from an EMBL/GenBank/DDBJ whole genome shotgun (WGS) entry which is preliminary data.</text>
</comment>
<evidence type="ECO:0000256" key="13">
    <source>
        <dbReference type="SAM" id="MobiDB-lite"/>
    </source>
</evidence>
<keyword evidence="4 12" id="KW-0285">Flavoprotein</keyword>
<dbReference type="InterPro" id="IPR017896">
    <property type="entry name" value="4Fe4S_Fe-S-bd"/>
</dbReference>
<sequence length="552" mass="59906">MSTEELPERESMEFDVVIVGAGPSGLTAAIRLKQLNADLNIVVVEKGSEVGAHILSGAVIDPAALDKLIPDWRTDDDCPLKTQVQVDKFFWMTESGAISLPAFAMPPLMDNHHCYIGSLGNVCRWLSRKAEALGVEIYPGFAATEVLYDEQGAVRGIATGDMGIGKDGKPKASFTRGMELLGKYTLFAEGARGSLSKQLIAKFALDAKSEPAKFGIGLKEVWQIDPAKHQKGLIQHSFGWPLDMKTGGGSFLYHYDDNLVAVGFVVHLNYDDPYLSPFDEFQRFKTHPSIRGVFEGGKRLAYGARAITEGGYQSVPRLSFAGGVLIGCAAGFVNVPRIKGVHNAMGSAMLAAEHVNAALAAGRANDELVEYENAWRSSPVGEDLFKVRNVKPLWSKFGTVLGVVLGGFDMWCNTLGFSLFGTQSHAKPDRATLDPAKAHQPKPAMKPDGKLTFDRLSSVFLSNTNHEEDQPVHLKVADMALQKSSEHDIYAGPSNRYCPAGVYEWVEDGTSPRFVINAQNCVHCKTCDVKDPNGNITWVPPEGGGGPNYEAM</sequence>
<evidence type="ECO:0000313" key="15">
    <source>
        <dbReference type="EMBL" id="NPU65719.1"/>
    </source>
</evidence>
<dbReference type="SUPFAM" id="SSF54373">
    <property type="entry name" value="FAD-linked reductases, C-terminal domain"/>
    <property type="match status" value="1"/>
</dbReference>
<proteinExistence type="predicted"/>
<evidence type="ECO:0000256" key="6">
    <source>
        <dbReference type="ARBA" id="ARBA00022827"/>
    </source>
</evidence>